<dbReference type="InterPro" id="IPR036388">
    <property type="entry name" value="WH-like_DNA-bd_sf"/>
</dbReference>
<dbReference type="EMBL" id="KZ663214">
    <property type="protein sequence ID" value="PPS14895.1"/>
    <property type="molecule type" value="Genomic_DNA"/>
</dbReference>
<dbReference type="GO" id="GO:0008171">
    <property type="term" value="F:O-methyltransferase activity"/>
    <property type="evidence" value="ECO:0007669"/>
    <property type="project" value="InterPro"/>
</dbReference>
<dbReference type="EMBL" id="KZ663214">
    <property type="protein sequence ID" value="PPS14894.1"/>
    <property type="molecule type" value="Genomic_DNA"/>
</dbReference>
<evidence type="ECO:0000313" key="9">
    <source>
        <dbReference type="EMBL" id="PPS14895.1"/>
    </source>
</evidence>
<dbReference type="Pfam" id="PF00891">
    <property type="entry name" value="Methyltransf_2"/>
    <property type="match status" value="1"/>
</dbReference>
<evidence type="ECO:0000313" key="10">
    <source>
        <dbReference type="Proteomes" id="UP000239757"/>
    </source>
</evidence>
<dbReference type="SUPFAM" id="SSF53335">
    <property type="entry name" value="S-adenosyl-L-methionine-dependent methyltransferases"/>
    <property type="match status" value="1"/>
</dbReference>
<dbReference type="InterPro" id="IPR029063">
    <property type="entry name" value="SAM-dependent_MTases_sf"/>
</dbReference>
<keyword evidence="3" id="KW-0949">S-adenosyl-L-methionine</keyword>
<evidence type="ECO:0000256" key="3">
    <source>
        <dbReference type="ARBA" id="ARBA00022691"/>
    </source>
</evidence>
<dbReference type="OrthoDB" id="956199at2759"/>
<name>A0A2P5YH73_GOSBA</name>
<keyword evidence="1" id="KW-0489">Methyltransferase</keyword>
<dbReference type="InterPro" id="IPR036390">
    <property type="entry name" value="WH_DNA-bd_sf"/>
</dbReference>
<dbReference type="PROSITE" id="PS51683">
    <property type="entry name" value="SAM_OMT_II"/>
    <property type="match status" value="1"/>
</dbReference>
<dbReference type="GO" id="GO:0032259">
    <property type="term" value="P:methylation"/>
    <property type="evidence" value="ECO:0007669"/>
    <property type="project" value="UniProtKB-KW"/>
</dbReference>
<dbReference type="Proteomes" id="UP000327439">
    <property type="component" value="Chromosome A07"/>
</dbReference>
<evidence type="ECO:0000313" key="7">
    <source>
        <dbReference type="EMBL" id="KAB2074783.1"/>
    </source>
</evidence>
<dbReference type="Proteomes" id="UP000239757">
    <property type="component" value="Unassembled WGS sequence"/>
</dbReference>
<sequence>MDLIKGDEINLDELLEAQAHVWNHTFRFISSMSLKCAVELQIPDIIHNHGQAMNLSDLALALGIHHSKLHCLHCLMRILIHSGFFAESKTNPTDQQKAYVLTRVSHILRKDNPLSSTPFILGMPDPVLLKPWQYLSSWFQNLDHPTAFSAAHGESMWDYAGHEPRVNHFFNDAIASDRLLAASVVLSKCKGGFEGLKSVVDVGGGGGTGIITKVFAKAFPQTEFTVFDLPYVVHGLQGCENLNYLGGNMFEGVPHGDMIMLKWILHTWNDQDCIKILERCKEEIGKKENGGKIVIMEMIIQNQELDEHQSTETKLFFDMGMVVCLGGQERSEQHSSKLFAHAGFTHYEIYHILGLRCVIELFP</sequence>
<dbReference type="Gene3D" id="1.10.10.10">
    <property type="entry name" value="Winged helix-like DNA-binding domain superfamily/Winged helix DNA-binding domain"/>
    <property type="match status" value="1"/>
</dbReference>
<dbReference type="InterPro" id="IPR016461">
    <property type="entry name" value="COMT-like"/>
</dbReference>
<reference evidence="8 10" key="1">
    <citation type="submission" date="2015-01" db="EMBL/GenBank/DDBJ databases">
        <title>Genome of allotetraploid Gossypium barbadense reveals genomic plasticity and fiber elongation in cotton evolution.</title>
        <authorList>
            <person name="Chen X."/>
            <person name="Liu X."/>
            <person name="Zhao B."/>
            <person name="Zheng H."/>
            <person name="Hu Y."/>
            <person name="Lu G."/>
            <person name="Yang C."/>
            <person name="Chen J."/>
            <person name="Shan C."/>
            <person name="Zhang L."/>
            <person name="Zhou Y."/>
            <person name="Wang L."/>
            <person name="Guo W."/>
            <person name="Bai Y."/>
            <person name="Ruan J."/>
            <person name="Shangguan X."/>
            <person name="Mao Y."/>
            <person name="Jiang J."/>
            <person name="Zhu Y."/>
            <person name="Lei J."/>
            <person name="Kang H."/>
            <person name="Chen S."/>
            <person name="He X."/>
            <person name="Wang R."/>
            <person name="Wang Y."/>
            <person name="Chen J."/>
            <person name="Wang L."/>
            <person name="Yu S."/>
            <person name="Wang B."/>
            <person name="Wei J."/>
            <person name="Song S."/>
            <person name="Lu X."/>
            <person name="Gao Z."/>
            <person name="Gu W."/>
            <person name="Deng X."/>
            <person name="Ma D."/>
            <person name="Wang S."/>
            <person name="Liang W."/>
            <person name="Fang L."/>
            <person name="Cai C."/>
            <person name="Zhu X."/>
            <person name="Zhou B."/>
            <person name="Zhang Y."/>
            <person name="Chen Z."/>
            <person name="Xu S."/>
            <person name="Zhu R."/>
            <person name="Wang S."/>
            <person name="Zhang T."/>
            <person name="Zhao G."/>
        </authorList>
    </citation>
    <scope>NUCLEOTIDE SEQUENCE [LARGE SCALE GENOMIC DNA]</scope>
    <source>
        <strain evidence="10">cv. Xinhai21</strain>
        <tissue evidence="8">Leaf</tissue>
    </source>
</reference>
<dbReference type="GO" id="GO:0009717">
    <property type="term" value="P:isoflavonoid biosynthetic process"/>
    <property type="evidence" value="ECO:0007669"/>
    <property type="project" value="UniProtKB-ARBA"/>
</dbReference>
<reference evidence="7 11" key="2">
    <citation type="submission" date="2019-06" db="EMBL/GenBank/DDBJ databases">
        <title>WGS assembly of Gossypium barbadense.</title>
        <authorList>
            <person name="Chen Z.J."/>
            <person name="Sreedasyam A."/>
            <person name="Ando A."/>
            <person name="Song Q."/>
            <person name="De L."/>
            <person name="Hulse-Kemp A."/>
            <person name="Ding M."/>
            <person name="Ye W."/>
            <person name="Kirkbride R."/>
            <person name="Jenkins J."/>
            <person name="Plott C."/>
            <person name="Lovell J."/>
            <person name="Lin Y.-M."/>
            <person name="Vaughn R."/>
            <person name="Liu B."/>
            <person name="Li W."/>
            <person name="Simpson S."/>
            <person name="Scheffler B."/>
            <person name="Saski C."/>
            <person name="Grover C."/>
            <person name="Hu G."/>
            <person name="Conover J."/>
            <person name="Carlson J."/>
            <person name="Shu S."/>
            <person name="Boston L."/>
            <person name="Williams M."/>
            <person name="Peterson D."/>
            <person name="Mcgee K."/>
            <person name="Jones D."/>
            <person name="Wendel J."/>
            <person name="Stelly D."/>
            <person name="Grimwood J."/>
            <person name="Schmutz J."/>
        </authorList>
    </citation>
    <scope>NUCLEOTIDE SEQUENCE [LARGE SCALE GENOMIC DNA]</scope>
    <source>
        <strain evidence="7">1400233.01</strain>
    </source>
</reference>
<keyword evidence="11" id="KW-1185">Reference proteome</keyword>
<evidence type="ECO:0000313" key="11">
    <source>
        <dbReference type="Proteomes" id="UP000327439"/>
    </source>
</evidence>
<proteinExistence type="predicted"/>
<keyword evidence="2" id="KW-0808">Transferase</keyword>
<feature type="domain" description="O-methyltransferase C-terminal" evidence="5">
    <location>
        <begin position="132"/>
        <end position="344"/>
    </location>
</feature>
<dbReference type="InterPro" id="IPR001077">
    <property type="entry name" value="COMT_C"/>
</dbReference>
<protein>
    <recommendedName>
        <fullName evidence="12">O-methyltransferase domain-containing protein</fullName>
    </recommendedName>
</protein>
<dbReference type="FunFam" id="3.40.50.150:FF:000057">
    <property type="entry name" value="O-methyltransferase ZRP4"/>
    <property type="match status" value="1"/>
</dbReference>
<dbReference type="GO" id="GO:0008757">
    <property type="term" value="F:S-adenosylmethionine-dependent methyltransferase activity"/>
    <property type="evidence" value="ECO:0007669"/>
    <property type="project" value="UniProtKB-ARBA"/>
</dbReference>
<organism evidence="8 10">
    <name type="scientific">Gossypium barbadense</name>
    <name type="common">Sea Island cotton</name>
    <name type="synonym">Hibiscus barbadensis</name>
    <dbReference type="NCBI Taxonomy" id="3634"/>
    <lineage>
        <taxon>Eukaryota</taxon>
        <taxon>Viridiplantae</taxon>
        <taxon>Streptophyta</taxon>
        <taxon>Embryophyta</taxon>
        <taxon>Tracheophyta</taxon>
        <taxon>Spermatophyta</taxon>
        <taxon>Magnoliopsida</taxon>
        <taxon>eudicotyledons</taxon>
        <taxon>Gunneridae</taxon>
        <taxon>Pentapetalae</taxon>
        <taxon>rosids</taxon>
        <taxon>malvids</taxon>
        <taxon>Malvales</taxon>
        <taxon>Malvaceae</taxon>
        <taxon>Malvoideae</taxon>
        <taxon>Gossypium</taxon>
    </lineage>
</organism>
<dbReference type="InterPro" id="IPR012967">
    <property type="entry name" value="COMT_dimerisation"/>
</dbReference>
<dbReference type="GO" id="GO:0046983">
    <property type="term" value="F:protein dimerization activity"/>
    <property type="evidence" value="ECO:0007669"/>
    <property type="project" value="InterPro"/>
</dbReference>
<evidence type="ECO:0008006" key="12">
    <source>
        <dbReference type="Google" id="ProtNLM"/>
    </source>
</evidence>
<feature type="active site" description="Proton acceptor" evidence="4">
    <location>
        <position position="266"/>
    </location>
</feature>
<evidence type="ECO:0000259" key="5">
    <source>
        <dbReference type="Pfam" id="PF00891"/>
    </source>
</evidence>
<evidence type="ECO:0000256" key="4">
    <source>
        <dbReference type="PIRSR" id="PIRSR005739-1"/>
    </source>
</evidence>
<evidence type="ECO:0000259" key="6">
    <source>
        <dbReference type="Pfam" id="PF08100"/>
    </source>
</evidence>
<dbReference type="EMBL" id="CM018208">
    <property type="protein sequence ID" value="KAB2074783.1"/>
    <property type="molecule type" value="Genomic_DNA"/>
</dbReference>
<evidence type="ECO:0000256" key="1">
    <source>
        <dbReference type="ARBA" id="ARBA00022603"/>
    </source>
</evidence>
<dbReference type="Gene3D" id="3.40.50.150">
    <property type="entry name" value="Vaccinia Virus protein VP39"/>
    <property type="match status" value="1"/>
</dbReference>
<dbReference type="PIRSF" id="PIRSF005739">
    <property type="entry name" value="O-mtase"/>
    <property type="match status" value="1"/>
</dbReference>
<accession>A0A2P5YH73</accession>
<evidence type="ECO:0000256" key="2">
    <source>
        <dbReference type="ARBA" id="ARBA00022679"/>
    </source>
</evidence>
<evidence type="ECO:0000313" key="8">
    <source>
        <dbReference type="EMBL" id="PPS14894.1"/>
    </source>
</evidence>
<dbReference type="AlphaFoldDB" id="A0A2P5YH73"/>
<dbReference type="Pfam" id="PF08100">
    <property type="entry name" value="Dimerisation"/>
    <property type="match status" value="1"/>
</dbReference>
<gene>
    <name evidence="7" type="ORF">ES319_A07G174600v1</name>
    <name evidence="8" type="ORF">GOBAR_AA05671</name>
    <name evidence="9" type="ORF">GOBAR_AA05672</name>
</gene>
<feature type="domain" description="O-methyltransferase dimerisation" evidence="6">
    <location>
        <begin position="22"/>
        <end position="108"/>
    </location>
</feature>
<dbReference type="SUPFAM" id="SSF46785">
    <property type="entry name" value="Winged helix' DNA-binding domain"/>
    <property type="match status" value="1"/>
</dbReference>
<dbReference type="FunFam" id="1.10.10.10:FF:000213">
    <property type="entry name" value="Coniferyl alcohol 9-O-methyltransferase"/>
    <property type="match status" value="1"/>
</dbReference>
<dbReference type="PANTHER" id="PTHR11746">
    <property type="entry name" value="O-METHYLTRANSFERASE"/>
    <property type="match status" value="1"/>
</dbReference>